<feature type="region of interest" description="Disordered" evidence="1">
    <location>
        <begin position="58"/>
        <end position="80"/>
    </location>
</feature>
<feature type="region of interest" description="Disordered" evidence="1">
    <location>
        <begin position="115"/>
        <end position="141"/>
    </location>
</feature>
<feature type="compositionally biased region" description="Basic and acidic residues" evidence="1">
    <location>
        <begin position="120"/>
        <end position="141"/>
    </location>
</feature>
<dbReference type="AlphaFoldDB" id="A0A8X8WMC7"/>
<evidence type="ECO:0000313" key="3">
    <source>
        <dbReference type="Proteomes" id="UP000298416"/>
    </source>
</evidence>
<keyword evidence="3" id="KW-1185">Reference proteome</keyword>
<reference evidence="2" key="1">
    <citation type="submission" date="2018-01" db="EMBL/GenBank/DDBJ databases">
        <authorList>
            <person name="Mao J.F."/>
        </authorList>
    </citation>
    <scope>NUCLEOTIDE SEQUENCE</scope>
    <source>
        <strain evidence="2">Huo1</strain>
        <tissue evidence="2">Leaf</tissue>
    </source>
</reference>
<organism evidence="2">
    <name type="scientific">Salvia splendens</name>
    <name type="common">Scarlet sage</name>
    <dbReference type="NCBI Taxonomy" id="180675"/>
    <lineage>
        <taxon>Eukaryota</taxon>
        <taxon>Viridiplantae</taxon>
        <taxon>Streptophyta</taxon>
        <taxon>Embryophyta</taxon>
        <taxon>Tracheophyta</taxon>
        <taxon>Spermatophyta</taxon>
        <taxon>Magnoliopsida</taxon>
        <taxon>eudicotyledons</taxon>
        <taxon>Gunneridae</taxon>
        <taxon>Pentapetalae</taxon>
        <taxon>asterids</taxon>
        <taxon>lamiids</taxon>
        <taxon>Lamiales</taxon>
        <taxon>Lamiaceae</taxon>
        <taxon>Nepetoideae</taxon>
        <taxon>Mentheae</taxon>
        <taxon>Salviinae</taxon>
        <taxon>Salvia</taxon>
        <taxon>Salvia subgen. Calosphace</taxon>
        <taxon>core Calosphace</taxon>
    </lineage>
</organism>
<proteinExistence type="predicted"/>
<comment type="caution">
    <text evidence="2">The sequence shown here is derived from an EMBL/GenBank/DDBJ whole genome shotgun (WGS) entry which is preliminary data.</text>
</comment>
<reference evidence="2" key="2">
    <citation type="submission" date="2020-08" db="EMBL/GenBank/DDBJ databases">
        <title>Plant Genome Project.</title>
        <authorList>
            <person name="Zhang R.-G."/>
        </authorList>
    </citation>
    <scope>NUCLEOTIDE SEQUENCE</scope>
    <source>
        <strain evidence="2">Huo1</strain>
        <tissue evidence="2">Leaf</tissue>
    </source>
</reference>
<sequence>MRFKIPSTICARNVLGKFRAHIGARNFVLAISSSFDIPSTLRLNSGNKRSLYQSKAYNQSAKSSESSFNGQDNRISFDQNQIGGNNFPVWSRLHPLPVAHLEHGATVSDAIRSKPNCHGDVAEPRNNILDDHDLKDRPNKL</sequence>
<protein>
    <submittedName>
        <fullName evidence="2">Uncharacterized protein</fullName>
    </submittedName>
</protein>
<accession>A0A8X8WMC7</accession>
<dbReference type="Proteomes" id="UP000298416">
    <property type="component" value="Unassembled WGS sequence"/>
</dbReference>
<evidence type="ECO:0000256" key="1">
    <source>
        <dbReference type="SAM" id="MobiDB-lite"/>
    </source>
</evidence>
<name>A0A8X8WMC7_SALSN</name>
<dbReference type="EMBL" id="PNBA02000016">
    <property type="protein sequence ID" value="KAG6397341.1"/>
    <property type="molecule type" value="Genomic_DNA"/>
</dbReference>
<gene>
    <name evidence="2" type="ORF">SASPL_143508</name>
</gene>
<evidence type="ECO:0000313" key="2">
    <source>
        <dbReference type="EMBL" id="KAG6397341.1"/>
    </source>
</evidence>